<dbReference type="Gene3D" id="3.30.530.20">
    <property type="match status" value="1"/>
</dbReference>
<dbReference type="InterPro" id="IPR011011">
    <property type="entry name" value="Znf_FYVE_PHD"/>
</dbReference>
<evidence type="ECO:0000256" key="1">
    <source>
        <dbReference type="SAM" id="MobiDB-lite"/>
    </source>
</evidence>
<organism evidence="2 3">
    <name type="scientific">Pythium oligandrum</name>
    <name type="common">Mycoparasitic fungus</name>
    <dbReference type="NCBI Taxonomy" id="41045"/>
    <lineage>
        <taxon>Eukaryota</taxon>
        <taxon>Sar</taxon>
        <taxon>Stramenopiles</taxon>
        <taxon>Oomycota</taxon>
        <taxon>Peronosporomycetes</taxon>
        <taxon>Pythiales</taxon>
        <taxon>Pythiaceae</taxon>
        <taxon>Pythium</taxon>
    </lineage>
</organism>
<dbReference type="OrthoDB" id="94166at2759"/>
<evidence type="ECO:0000313" key="3">
    <source>
        <dbReference type="Proteomes" id="UP000794436"/>
    </source>
</evidence>
<feature type="region of interest" description="Disordered" evidence="1">
    <location>
        <begin position="418"/>
        <end position="445"/>
    </location>
</feature>
<dbReference type="AlphaFoldDB" id="A0A8K1CTX4"/>
<dbReference type="SUPFAM" id="SSF55961">
    <property type="entry name" value="Bet v1-like"/>
    <property type="match status" value="1"/>
</dbReference>
<keyword evidence="3" id="KW-1185">Reference proteome</keyword>
<evidence type="ECO:0008006" key="4">
    <source>
        <dbReference type="Google" id="ProtNLM"/>
    </source>
</evidence>
<name>A0A8K1CTX4_PYTOL</name>
<dbReference type="PANTHER" id="PTHR13510">
    <property type="entry name" value="FYVE-FINGER-CONTAINING RAB5 EFFECTOR PROTEIN RABENOSYN-5-RELATED"/>
    <property type="match status" value="1"/>
</dbReference>
<comment type="caution">
    <text evidence="2">The sequence shown here is derived from an EMBL/GenBank/DDBJ whole genome shotgun (WGS) entry which is preliminary data.</text>
</comment>
<dbReference type="InterPro" id="IPR052727">
    <property type="entry name" value="Rab4/Rab5_effector"/>
</dbReference>
<dbReference type="SUPFAM" id="SSF57903">
    <property type="entry name" value="FYVE/PHD zinc finger"/>
    <property type="match status" value="1"/>
</dbReference>
<sequence>MRFPLPRSPFPPLQLSPAQVREFELLTQALIEQTVDEYQHYVHVQNREVDKTKWKHLKTRENMSVFRAFGDHENDPHLLSHESLMTPQAAVSQRHAIKGGVRLLGVGSIVGNLADLMFAATTVNDGDMKIKSSYIPDECVDWRLLSTLKHGTEEDPFLRHTIKWVVKSPPGAASVVFRPRDMILLDFNGQVELPDGERLGYMMHHSVEIPECGEVDGLVRCHLSACYLFRAQGPNSVEVYMRSLVEGGGKSPELVTAISTGNGLIATWKLPWGGQNKKLAWMLKQAAAKRQRKSGRDAPAFGRLREKKTKDECPLCQKSVSMLRSVASCELCLEQVCSRCLTVRKISHIRRSGELVQVATAFCKQCITEASLLDTTEVVRKTCVPRGDELVYDGYTHSYSTAWSMTPMSRVQNHSLQLESTEDWERQQRSQGVAHGTREYQDQEDEPLWKQMNQLYIQAEQAYQMTRQNGDAMQQKH</sequence>
<gene>
    <name evidence="2" type="ORF">Poli38472_002018</name>
</gene>
<accession>A0A8K1CTX4</accession>
<dbReference type="Gene3D" id="3.30.40.10">
    <property type="entry name" value="Zinc/RING finger domain, C3HC4 (zinc finger)"/>
    <property type="match status" value="1"/>
</dbReference>
<dbReference type="Proteomes" id="UP000794436">
    <property type="component" value="Unassembled WGS sequence"/>
</dbReference>
<dbReference type="EMBL" id="SPLM01000001">
    <property type="protein sequence ID" value="TMW69862.1"/>
    <property type="molecule type" value="Genomic_DNA"/>
</dbReference>
<dbReference type="InterPro" id="IPR013083">
    <property type="entry name" value="Znf_RING/FYVE/PHD"/>
</dbReference>
<dbReference type="PANTHER" id="PTHR13510:SF44">
    <property type="entry name" value="RABENOSYN-5"/>
    <property type="match status" value="1"/>
</dbReference>
<evidence type="ECO:0000313" key="2">
    <source>
        <dbReference type="EMBL" id="TMW69862.1"/>
    </source>
</evidence>
<protein>
    <recommendedName>
        <fullName evidence="4">FYVE-type domain-containing protein</fullName>
    </recommendedName>
</protein>
<dbReference type="CDD" id="cd00065">
    <property type="entry name" value="FYVE_like_SF"/>
    <property type="match status" value="1"/>
</dbReference>
<dbReference type="InterPro" id="IPR023393">
    <property type="entry name" value="START-like_dom_sf"/>
</dbReference>
<proteinExistence type="predicted"/>
<reference evidence="2" key="1">
    <citation type="submission" date="2019-03" db="EMBL/GenBank/DDBJ databases">
        <title>Long read genome sequence of the mycoparasitic Pythium oligandrum ATCC 38472 isolated from sugarbeet rhizosphere.</title>
        <authorList>
            <person name="Gaulin E."/>
        </authorList>
    </citation>
    <scope>NUCLEOTIDE SEQUENCE</scope>
    <source>
        <strain evidence="2">ATCC 38472_TT</strain>
    </source>
</reference>